<accession>A0A927WJ51</accession>
<gene>
    <name evidence="2" type="ORF">E7203_09760</name>
</gene>
<evidence type="ECO:0000256" key="1">
    <source>
        <dbReference type="SAM" id="Coils"/>
    </source>
</evidence>
<keyword evidence="1" id="KW-0175">Coiled coil</keyword>
<dbReference type="EMBL" id="SVCA01000008">
    <property type="protein sequence ID" value="MBE6085716.1"/>
    <property type="molecule type" value="Genomic_DNA"/>
</dbReference>
<sequence>MGFFDLIKEGYKEGLEESKGEYQPGHKNSSGTVKKMALINMFGTSDLDEVIEGCAPHFTETVYGIRDKLNDEAQDYKAKYYELKGRYDELQKNYQELVKLMAANKDIQR</sequence>
<reference evidence="2" key="1">
    <citation type="submission" date="2019-04" db="EMBL/GenBank/DDBJ databases">
        <title>Evolution of Biomass-Degrading Anaerobic Consortia Revealed by Metagenomics.</title>
        <authorList>
            <person name="Peng X."/>
        </authorList>
    </citation>
    <scope>NUCLEOTIDE SEQUENCE</scope>
    <source>
        <strain evidence="2">SIG242</strain>
    </source>
</reference>
<dbReference type="Proteomes" id="UP000772151">
    <property type="component" value="Unassembled WGS sequence"/>
</dbReference>
<dbReference type="AlphaFoldDB" id="A0A927WJ51"/>
<protein>
    <submittedName>
        <fullName evidence="2">Uncharacterized protein</fullName>
    </submittedName>
</protein>
<name>A0A927WJ51_SELRU</name>
<proteinExistence type="predicted"/>
<evidence type="ECO:0000313" key="2">
    <source>
        <dbReference type="EMBL" id="MBE6085716.1"/>
    </source>
</evidence>
<feature type="coiled-coil region" evidence="1">
    <location>
        <begin position="66"/>
        <end position="100"/>
    </location>
</feature>
<dbReference type="RefSeq" id="WP_303669848.1">
    <property type="nucleotide sequence ID" value="NZ_SVCA01000008.1"/>
</dbReference>
<evidence type="ECO:0000313" key="3">
    <source>
        <dbReference type="Proteomes" id="UP000772151"/>
    </source>
</evidence>
<organism evidence="2 3">
    <name type="scientific">Selenomonas ruminantium</name>
    <dbReference type="NCBI Taxonomy" id="971"/>
    <lineage>
        <taxon>Bacteria</taxon>
        <taxon>Bacillati</taxon>
        <taxon>Bacillota</taxon>
        <taxon>Negativicutes</taxon>
        <taxon>Selenomonadales</taxon>
        <taxon>Selenomonadaceae</taxon>
        <taxon>Selenomonas</taxon>
    </lineage>
</organism>
<comment type="caution">
    <text evidence="2">The sequence shown here is derived from an EMBL/GenBank/DDBJ whole genome shotgun (WGS) entry which is preliminary data.</text>
</comment>